<keyword evidence="21" id="KW-1185">Reference proteome</keyword>
<evidence type="ECO:0000256" key="11">
    <source>
        <dbReference type="ARBA" id="ARBA00023136"/>
    </source>
</evidence>
<dbReference type="Gene3D" id="3.90.132.10">
    <property type="entry name" value="Leishmanolysin , domain 2"/>
    <property type="match status" value="1"/>
</dbReference>
<proteinExistence type="inferred from homology"/>
<dbReference type="Gene3D" id="2.10.55.10">
    <property type="entry name" value="Leishmanolysin domain 3"/>
    <property type="match status" value="1"/>
</dbReference>
<evidence type="ECO:0000256" key="13">
    <source>
        <dbReference type="ARBA" id="ARBA00023157"/>
    </source>
</evidence>
<evidence type="ECO:0000256" key="8">
    <source>
        <dbReference type="ARBA" id="ARBA00022833"/>
    </source>
</evidence>
<keyword evidence="4 17" id="KW-0645">Protease</keyword>
<dbReference type="PANTHER" id="PTHR10942:SF0">
    <property type="entry name" value="LEISHMANOLYSIN-LIKE PEPTIDASE"/>
    <property type="match status" value="1"/>
</dbReference>
<feature type="binding site" evidence="16">
    <location>
        <position position="255"/>
    </location>
    <ligand>
        <name>Zn(2+)</name>
        <dbReference type="ChEBI" id="CHEBI:29105"/>
        <note>catalytic</note>
    </ligand>
</feature>
<evidence type="ECO:0000313" key="21">
    <source>
        <dbReference type="Proteomes" id="UP000031737"/>
    </source>
</evidence>
<dbReference type="Proteomes" id="UP000031737">
    <property type="component" value="Unassembled WGS sequence"/>
</dbReference>
<evidence type="ECO:0000256" key="19">
    <source>
        <dbReference type="SAM" id="SignalP"/>
    </source>
</evidence>
<dbReference type="VEuPathDB" id="TriTrypDB:TRSC58_07184"/>
<dbReference type="SUPFAM" id="SSF55486">
    <property type="entry name" value="Metalloproteases ('zincins'), catalytic domain"/>
    <property type="match status" value="1"/>
</dbReference>
<dbReference type="GO" id="GO:0006508">
    <property type="term" value="P:proteolysis"/>
    <property type="evidence" value="ECO:0007669"/>
    <property type="project" value="UniProtKB-KW"/>
</dbReference>
<evidence type="ECO:0000256" key="6">
    <source>
        <dbReference type="ARBA" id="ARBA00022729"/>
    </source>
</evidence>
<dbReference type="PANTHER" id="PTHR10942">
    <property type="entry name" value="LEISHMANOLYSIN-LIKE PEPTIDASE"/>
    <property type="match status" value="1"/>
</dbReference>
<organism evidence="20 21">
    <name type="scientific">Trypanosoma rangeli SC58</name>
    <dbReference type="NCBI Taxonomy" id="429131"/>
    <lineage>
        <taxon>Eukaryota</taxon>
        <taxon>Discoba</taxon>
        <taxon>Euglenozoa</taxon>
        <taxon>Kinetoplastea</taxon>
        <taxon>Metakinetoplastina</taxon>
        <taxon>Trypanosomatida</taxon>
        <taxon>Trypanosomatidae</taxon>
        <taxon>Trypanosoma</taxon>
        <taxon>Herpetosoma</taxon>
    </lineage>
</organism>
<name>A0A061ITR0_TRYRA</name>
<keyword evidence="9" id="KW-0130">Cell adhesion</keyword>
<dbReference type="Gene3D" id="2.30.34.10">
    <property type="entry name" value="Leishmanolysin domain 4"/>
    <property type="match status" value="1"/>
</dbReference>
<feature type="binding site" evidence="16">
    <location>
        <position position="320"/>
    </location>
    <ligand>
        <name>Zn(2+)</name>
        <dbReference type="ChEBI" id="CHEBI:29105"/>
        <note>catalytic</note>
    </ligand>
</feature>
<evidence type="ECO:0000313" key="20">
    <source>
        <dbReference type="EMBL" id="ESL05186.1"/>
    </source>
</evidence>
<feature type="chain" id="PRO_5001605639" description="Leishmanolysin-like peptidase" evidence="19">
    <location>
        <begin position="48"/>
        <end position="667"/>
    </location>
</feature>
<comment type="caution">
    <text evidence="20">The sequence shown here is derived from an EMBL/GenBank/DDBJ whole genome shotgun (WGS) entry which is preliminary data.</text>
</comment>
<dbReference type="EMBL" id="AUPL01007184">
    <property type="protein sequence ID" value="ESL05186.1"/>
    <property type="molecule type" value="Genomic_DNA"/>
</dbReference>
<feature type="binding site" evidence="16">
    <location>
        <position position="251"/>
    </location>
    <ligand>
        <name>Zn(2+)</name>
        <dbReference type="ChEBI" id="CHEBI:29105"/>
        <note>catalytic</note>
    </ligand>
</feature>
<comment type="subcellular location">
    <subcellularLocation>
        <location evidence="2">Membrane</location>
    </subcellularLocation>
</comment>
<dbReference type="OrthoDB" id="244319at2759"/>
<keyword evidence="12" id="KW-0865">Zymogen</keyword>
<evidence type="ECO:0000256" key="1">
    <source>
        <dbReference type="ARBA" id="ARBA00001249"/>
    </source>
</evidence>
<keyword evidence="5 16" id="KW-0479">Metal-binding</keyword>
<dbReference type="GO" id="GO:0046872">
    <property type="term" value="F:metal ion binding"/>
    <property type="evidence" value="ECO:0007669"/>
    <property type="project" value="UniProtKB-KW"/>
</dbReference>
<feature type="region of interest" description="Disordered" evidence="18">
    <location>
        <begin position="563"/>
        <end position="635"/>
    </location>
</feature>
<keyword evidence="8 16" id="KW-0862">Zinc</keyword>
<accession>A0A061ITR0</accession>
<dbReference type="Gene3D" id="3.10.170.20">
    <property type="match status" value="1"/>
</dbReference>
<dbReference type="EC" id="3.4.24.-" evidence="17"/>
<feature type="active site" evidence="15">
    <location>
        <position position="252"/>
    </location>
</feature>
<dbReference type="AlphaFoldDB" id="A0A061ITR0"/>
<feature type="signal peptide" evidence="19">
    <location>
        <begin position="1"/>
        <end position="47"/>
    </location>
</feature>
<evidence type="ECO:0000256" key="3">
    <source>
        <dbReference type="ARBA" id="ARBA00005860"/>
    </source>
</evidence>
<evidence type="ECO:0000256" key="2">
    <source>
        <dbReference type="ARBA" id="ARBA00004370"/>
    </source>
</evidence>
<dbReference type="GO" id="GO:0016020">
    <property type="term" value="C:membrane"/>
    <property type="evidence" value="ECO:0007669"/>
    <property type="project" value="UniProtKB-SubCell"/>
</dbReference>
<sequence length="667" mass="72228">MLPRLMLKRNPRGQFLQAMCEPRRSTSFVSLAVFLLLLMCCAAGCLADAPALKHRCGFGEMMRRGPPATAVVRDVPRRGQGAMQAYTVAAQGEESEWAPIRIKVSAKDMDDPSKHCTAEGEMSMPEGSRVKCTEDVVLTEAKKDIVLKQLLPAAIKLHAERLSVKPVEGPIRMPHSGIGLCSRFTIPSWHHTTGVSGADLILYVNALPADGALAWADVCVTLEDGRPYAGAVNIDPRHVRDTDRFVGTAAHEIGHILGFSFNRFSRFNMLSKVSNVRGKREAWVVSSPKVKALARQYYNCPTLAGMELEEGDGEGFDASHWKKRNAMGELMAPGVPYTYYSAFTLAAFEDMGVYRANYSMADPLRWGKDSGCGLLENKCLTNGSTAYPDMFCRQLISDQRLLCTYDRLSLGYCGLLTHPQPLPPQYQYFDSPLVGGTLDVMDYCPYVMGRGASGCINGNTDTFPGSFIGLSSRCVKGEGLRFGKREMGDLCVNTQCSEGKLRVQFLGDGRWHDCNEGETVAPSGGEWRGGSIRCPKYADVCAVLPSLLAHAIPVVAPPLAEEPNHAGTVGAEGTSSSTDPEPGASLPTHPSDSTNPKGTSSSTDPKPGASLPTHPSDRYGGRVAPASRLLRIGVPETAGSWTQVSTRGRRVKLKFRNVLSGPYLTSP</sequence>
<dbReference type="GO" id="GO:0007155">
    <property type="term" value="P:cell adhesion"/>
    <property type="evidence" value="ECO:0007669"/>
    <property type="project" value="UniProtKB-KW"/>
</dbReference>
<keyword evidence="6 19" id="KW-0732">Signal</keyword>
<dbReference type="Pfam" id="PF01457">
    <property type="entry name" value="Peptidase_M8"/>
    <property type="match status" value="1"/>
</dbReference>
<dbReference type="GO" id="GO:0004222">
    <property type="term" value="F:metalloendopeptidase activity"/>
    <property type="evidence" value="ECO:0007669"/>
    <property type="project" value="UniProtKB-UniRule"/>
</dbReference>
<dbReference type="PRINTS" id="PR00782">
    <property type="entry name" value="LSHMANOLYSIN"/>
</dbReference>
<comment type="catalytic activity">
    <reaction evidence="1">
        <text>Preference for hydrophobic residues at P1 and P1' and basic residues at P2' and P3'. A model nonapeptide is cleaved at -Ala-Tyr-|-Leu-Lys-Lys-.</text>
        <dbReference type="EC" id="3.4.24.36"/>
    </reaction>
</comment>
<evidence type="ECO:0000256" key="7">
    <source>
        <dbReference type="ARBA" id="ARBA00022801"/>
    </source>
</evidence>
<evidence type="ECO:0000256" key="16">
    <source>
        <dbReference type="PIRSR" id="PIRSR601577-2"/>
    </source>
</evidence>
<evidence type="ECO:0000256" key="4">
    <source>
        <dbReference type="ARBA" id="ARBA00022670"/>
    </source>
</evidence>
<reference evidence="20 21" key="1">
    <citation type="submission" date="2013-07" db="EMBL/GenBank/DDBJ databases">
        <authorList>
            <person name="Stoco P.H."/>
            <person name="Wagner G."/>
            <person name="Gerber A."/>
            <person name="Zaha A."/>
            <person name="Thompson C."/>
            <person name="Bartholomeu D.C."/>
            <person name="Luckemeyer D.D."/>
            <person name="Bahia D."/>
            <person name="Loreto E."/>
            <person name="Prestes E.B."/>
            <person name="Lima F.M."/>
            <person name="Rodrigues-Luiz G."/>
            <person name="Vallejo G.A."/>
            <person name="Filho J.F."/>
            <person name="Monteiro K.M."/>
            <person name="Tyler K.M."/>
            <person name="de Almeida L.G."/>
            <person name="Ortiz M.F."/>
            <person name="Siervo M.A."/>
            <person name="de Moraes M.H."/>
            <person name="Cunha O.L."/>
            <person name="Mendonca-Neto R."/>
            <person name="Silva R."/>
            <person name="Teixeira S.M."/>
            <person name="Murta S.M."/>
            <person name="Sincero T.C."/>
            <person name="Mendes T.A."/>
            <person name="Urmenyi T.P."/>
            <person name="Silva V.G."/>
            <person name="da Rocha W.D."/>
            <person name="Andersson B."/>
            <person name="Romanha A.J."/>
            <person name="Steindel M."/>
            <person name="de Vasconcelos A.T."/>
            <person name="Grisard E.C."/>
        </authorList>
    </citation>
    <scope>NUCLEOTIDE SEQUENCE [LARGE SCALE GENOMIC DNA]</scope>
    <source>
        <strain evidence="20 21">SC58</strain>
    </source>
</reference>
<dbReference type="InterPro" id="IPR001577">
    <property type="entry name" value="Peptidase_M8"/>
</dbReference>
<evidence type="ECO:0000256" key="17">
    <source>
        <dbReference type="RuleBase" id="RU366077"/>
    </source>
</evidence>
<evidence type="ECO:0000256" key="14">
    <source>
        <dbReference type="ARBA" id="ARBA00023180"/>
    </source>
</evidence>
<keyword evidence="11" id="KW-0472">Membrane</keyword>
<evidence type="ECO:0000256" key="15">
    <source>
        <dbReference type="PIRSR" id="PIRSR601577-1"/>
    </source>
</evidence>
<evidence type="ECO:0000256" key="18">
    <source>
        <dbReference type="SAM" id="MobiDB-lite"/>
    </source>
</evidence>
<protein>
    <recommendedName>
        <fullName evidence="17">Leishmanolysin-like peptidase</fullName>
        <ecNumber evidence="17">3.4.24.-</ecNumber>
    </recommendedName>
</protein>
<gene>
    <name evidence="20" type="ORF">TRSC58_07184</name>
</gene>
<comment type="cofactor">
    <cofactor evidence="16 17">
        <name>Zn(2+)</name>
        <dbReference type="ChEBI" id="CHEBI:29105"/>
    </cofactor>
    <text evidence="16 17">Binds 1 zinc ion per subunit.</text>
</comment>
<feature type="compositionally biased region" description="Polar residues" evidence="18">
    <location>
        <begin position="588"/>
        <end position="604"/>
    </location>
</feature>
<keyword evidence="13" id="KW-1015">Disulfide bond</keyword>
<comment type="similarity">
    <text evidence="3 17">Belongs to the peptidase M8 family.</text>
</comment>
<dbReference type="FunFam" id="3.90.132.10:FF:000001">
    <property type="entry name" value="leishmanolysin-like peptidase isoform X2"/>
    <property type="match status" value="1"/>
</dbReference>
<dbReference type="MEROPS" id="M08.001"/>
<evidence type="ECO:0000256" key="5">
    <source>
        <dbReference type="ARBA" id="ARBA00022723"/>
    </source>
</evidence>
<evidence type="ECO:0000256" key="9">
    <source>
        <dbReference type="ARBA" id="ARBA00022889"/>
    </source>
</evidence>
<dbReference type="GO" id="GO:0005737">
    <property type="term" value="C:cytoplasm"/>
    <property type="evidence" value="ECO:0007669"/>
    <property type="project" value="TreeGrafter"/>
</dbReference>
<keyword evidence="14" id="KW-0325">Glycoprotein</keyword>
<keyword evidence="7 17" id="KW-0378">Hydrolase</keyword>
<evidence type="ECO:0000256" key="12">
    <source>
        <dbReference type="ARBA" id="ARBA00023145"/>
    </source>
</evidence>
<evidence type="ECO:0000256" key="10">
    <source>
        <dbReference type="ARBA" id="ARBA00023049"/>
    </source>
</evidence>
<keyword evidence="10 16" id="KW-0482">Metalloprotease</keyword>